<evidence type="ECO:0000256" key="5">
    <source>
        <dbReference type="ARBA" id="ARBA00022989"/>
    </source>
</evidence>
<feature type="transmembrane region" description="Helical" evidence="8">
    <location>
        <begin position="626"/>
        <end position="646"/>
    </location>
</feature>
<dbReference type="Gene3D" id="3.90.550.10">
    <property type="entry name" value="Spore Coat Polysaccharide Biosynthesis Protein SpsA, Chain A"/>
    <property type="match status" value="1"/>
</dbReference>
<sequence>MPPLRKNDRRRPEQQHPTGMTEIKMNTVSAPPSSYRESTLSPSRESMLSPYRESSRSPYRESHRESQESFLEPPSVHPIYGNYRESPQMDHQNFNRRPLADPYNRTLSDLIPESISDSTLDVTHGHGSYPSFAPGAHSSYSGSQTRSSSPYPGASPFRSQETLRPLYPDSPSTYFKRDWVKEGLIAQLHSRDDKEFLSGKKRWLYRWIAPLLCLASLSMYWFYFGLRITFIVDAQKHYGSSFPLAWVFVAIEISIAVPIFMQTIWSLFILKKRNRPKLRLIGNEVPTVDVFITCCGEDDDLVLDTVRAACDLDYPQDRCRIILLDDGKSDTLKNVLDEWRETCPNVFYMRRPKFPGVPHHFKAGNLNYGLDTVHNLPGGAGEYMAALDADMIPEQSWLRALLPHLLLDEKMGLACPPQLFYNVPKDDPLCQSLDFFVHVSEPVKDALGVAWCTGSGYICRTSALAQIGNFPLGSLAEDVATSTLLLGAGWKTAFVHEALQFGTVPEDYGGHLKQRTRWAIGTVDTAFKLKFCLWGKEIRHMNFAQRSSSFIYAFLSLFNILLTLSIFALPIVLIANRPLVAYSNDTQLRWLIRACFANVVLNRICEFVLFIPAGYTTGQRGARYQLWMAPYISLSIIRSFVLPTWLGGQKQAFKPTGSLKSALNERDPKQRAPMWRRLSTILFNYMASFHVAYVYFVLVAVTLSTYRTLVVQHTLRGKLVGLVTHAFWPPLAWIMVCSAFWIPFTYAVDPPTCPDRDALLDRDPKTGVAHPKPEAKKTTSAPQTLWNESEYTFTTIFTTLIFVLAFFY</sequence>
<dbReference type="CDD" id="cd06421">
    <property type="entry name" value="CESA_CelA_like"/>
    <property type="match status" value="1"/>
</dbReference>
<dbReference type="Proteomes" id="UP001172673">
    <property type="component" value="Unassembled WGS sequence"/>
</dbReference>
<dbReference type="InterPro" id="IPR029044">
    <property type="entry name" value="Nucleotide-diphossugar_trans"/>
</dbReference>
<dbReference type="InterPro" id="IPR001173">
    <property type="entry name" value="Glyco_trans_2-like"/>
</dbReference>
<accession>A0AA39CKZ9</accession>
<feature type="transmembrane region" description="Helical" evidence="8">
    <location>
        <begin position="719"/>
        <end position="742"/>
    </location>
</feature>
<feature type="transmembrane region" description="Helical" evidence="8">
    <location>
        <begin position="549"/>
        <end position="575"/>
    </location>
</feature>
<reference evidence="10" key="1">
    <citation type="submission" date="2022-10" db="EMBL/GenBank/DDBJ databases">
        <title>Culturing micro-colonial fungi from biological soil crusts in the Mojave desert and describing Neophaeococcomyces mojavensis, and introducing the new genera and species Taxawa tesnikishii.</title>
        <authorList>
            <person name="Kurbessoian T."/>
            <person name="Stajich J.E."/>
        </authorList>
    </citation>
    <scope>NUCLEOTIDE SEQUENCE</scope>
    <source>
        <strain evidence="10">TK_41</strain>
    </source>
</reference>
<feature type="transmembrane region" description="Helical" evidence="8">
    <location>
        <begin position="791"/>
        <end position="807"/>
    </location>
</feature>
<organism evidence="10 11">
    <name type="scientific">Cladophialophora chaetospira</name>
    <dbReference type="NCBI Taxonomy" id="386627"/>
    <lineage>
        <taxon>Eukaryota</taxon>
        <taxon>Fungi</taxon>
        <taxon>Dikarya</taxon>
        <taxon>Ascomycota</taxon>
        <taxon>Pezizomycotina</taxon>
        <taxon>Eurotiomycetes</taxon>
        <taxon>Chaetothyriomycetidae</taxon>
        <taxon>Chaetothyriales</taxon>
        <taxon>Herpotrichiellaceae</taxon>
        <taxon>Cladophialophora</taxon>
    </lineage>
</organism>
<proteinExistence type="predicted"/>
<dbReference type="EMBL" id="JAPDRK010000005">
    <property type="protein sequence ID" value="KAJ9612112.1"/>
    <property type="molecule type" value="Genomic_DNA"/>
</dbReference>
<evidence type="ECO:0000256" key="2">
    <source>
        <dbReference type="ARBA" id="ARBA00022676"/>
    </source>
</evidence>
<comment type="subcellular location">
    <subcellularLocation>
        <location evidence="1">Membrane</location>
        <topology evidence="1">Multi-pass membrane protein</topology>
    </subcellularLocation>
</comment>
<keyword evidence="3" id="KW-0808">Transferase</keyword>
<dbReference type="PANTHER" id="PTHR43867:SF2">
    <property type="entry name" value="CELLULOSE SYNTHASE CATALYTIC SUBUNIT A [UDP-FORMING]"/>
    <property type="match status" value="1"/>
</dbReference>
<feature type="compositionally biased region" description="Low complexity" evidence="7">
    <location>
        <begin position="138"/>
        <end position="149"/>
    </location>
</feature>
<evidence type="ECO:0000256" key="3">
    <source>
        <dbReference type="ARBA" id="ARBA00022679"/>
    </source>
</evidence>
<feature type="transmembrane region" description="Helical" evidence="8">
    <location>
        <begin position="682"/>
        <end position="707"/>
    </location>
</feature>
<evidence type="ECO:0000256" key="4">
    <source>
        <dbReference type="ARBA" id="ARBA00022692"/>
    </source>
</evidence>
<name>A0AA39CKZ9_9EURO</name>
<evidence type="ECO:0000256" key="8">
    <source>
        <dbReference type="SAM" id="Phobius"/>
    </source>
</evidence>
<keyword evidence="6 8" id="KW-0472">Membrane</keyword>
<dbReference type="InterPro" id="IPR050321">
    <property type="entry name" value="Glycosyltr_2/OpgH_subfam"/>
</dbReference>
<keyword evidence="11" id="KW-1185">Reference proteome</keyword>
<evidence type="ECO:0000259" key="9">
    <source>
        <dbReference type="Pfam" id="PF13632"/>
    </source>
</evidence>
<feature type="transmembrane region" description="Helical" evidence="8">
    <location>
        <begin position="590"/>
        <end position="614"/>
    </location>
</feature>
<evidence type="ECO:0000256" key="6">
    <source>
        <dbReference type="ARBA" id="ARBA00023136"/>
    </source>
</evidence>
<dbReference type="Pfam" id="PF13632">
    <property type="entry name" value="Glyco_trans_2_3"/>
    <property type="match status" value="1"/>
</dbReference>
<dbReference type="GO" id="GO:0016020">
    <property type="term" value="C:membrane"/>
    <property type="evidence" value="ECO:0007669"/>
    <property type="project" value="UniProtKB-SubCell"/>
</dbReference>
<evidence type="ECO:0000313" key="11">
    <source>
        <dbReference type="Proteomes" id="UP001172673"/>
    </source>
</evidence>
<keyword evidence="5 8" id="KW-1133">Transmembrane helix</keyword>
<gene>
    <name evidence="10" type="ORF">H2200_003709</name>
</gene>
<feature type="compositionally biased region" description="Polar residues" evidence="7">
    <location>
        <begin position="24"/>
        <end position="46"/>
    </location>
</feature>
<evidence type="ECO:0000313" key="10">
    <source>
        <dbReference type="EMBL" id="KAJ9612112.1"/>
    </source>
</evidence>
<dbReference type="GO" id="GO:0016757">
    <property type="term" value="F:glycosyltransferase activity"/>
    <property type="evidence" value="ECO:0007669"/>
    <property type="project" value="UniProtKB-KW"/>
</dbReference>
<feature type="transmembrane region" description="Helical" evidence="8">
    <location>
        <begin position="244"/>
        <end position="270"/>
    </location>
</feature>
<dbReference type="AlphaFoldDB" id="A0AA39CKZ9"/>
<comment type="caution">
    <text evidence="10">The sequence shown here is derived from an EMBL/GenBank/DDBJ whole genome shotgun (WGS) entry which is preliminary data.</text>
</comment>
<evidence type="ECO:0000256" key="7">
    <source>
        <dbReference type="SAM" id="MobiDB-lite"/>
    </source>
</evidence>
<feature type="compositionally biased region" description="Basic and acidic residues" evidence="7">
    <location>
        <begin position="53"/>
        <end position="67"/>
    </location>
</feature>
<evidence type="ECO:0000256" key="1">
    <source>
        <dbReference type="ARBA" id="ARBA00004141"/>
    </source>
</evidence>
<dbReference type="PANTHER" id="PTHR43867">
    <property type="entry name" value="CELLULOSE SYNTHASE CATALYTIC SUBUNIT A [UDP-FORMING]"/>
    <property type="match status" value="1"/>
</dbReference>
<keyword evidence="4 8" id="KW-0812">Transmembrane</keyword>
<feature type="transmembrane region" description="Helical" evidence="8">
    <location>
        <begin position="204"/>
        <end position="224"/>
    </location>
</feature>
<feature type="region of interest" description="Disordered" evidence="7">
    <location>
        <begin position="133"/>
        <end position="164"/>
    </location>
</feature>
<feature type="region of interest" description="Disordered" evidence="7">
    <location>
        <begin position="1"/>
        <end position="101"/>
    </location>
</feature>
<protein>
    <recommendedName>
        <fullName evidence="9">Glycosyltransferase 2-like domain-containing protein</fullName>
    </recommendedName>
</protein>
<keyword evidence="2" id="KW-0328">Glycosyltransferase</keyword>
<feature type="domain" description="Glycosyltransferase 2-like" evidence="9">
    <location>
        <begin position="386"/>
        <end position="573"/>
    </location>
</feature>
<dbReference type="SUPFAM" id="SSF53448">
    <property type="entry name" value="Nucleotide-diphospho-sugar transferases"/>
    <property type="match status" value="1"/>
</dbReference>